<dbReference type="GO" id="GO:0006676">
    <property type="term" value="P:mannosyl diphosphorylinositol ceramide metabolic process"/>
    <property type="evidence" value="ECO:0007669"/>
    <property type="project" value="TreeGrafter"/>
</dbReference>
<keyword evidence="5 10" id="KW-1133">Transmembrane helix</keyword>
<proteinExistence type="inferred from homology"/>
<dbReference type="PANTHER" id="PTHR31310:SF11">
    <property type="entry name" value="INOSITOL PHOSPHORYLCERAMIDE SYNTHASE CATALYTIC SUBUNIT AUR1"/>
    <property type="match status" value="1"/>
</dbReference>
<evidence type="ECO:0000313" key="13">
    <source>
        <dbReference type="Proteomes" id="UP000027730"/>
    </source>
</evidence>
<evidence type="ECO:0000256" key="7">
    <source>
        <dbReference type="ARBA" id="ARBA00023274"/>
    </source>
</evidence>
<dbReference type="InterPro" id="IPR020783">
    <property type="entry name" value="Ribosomal_uL11_C"/>
</dbReference>
<dbReference type="OrthoDB" id="5784at2759"/>
<dbReference type="FunFam" id="3.30.1550.10:FF:000004">
    <property type="entry name" value="Mitochondrial 54S ribosomal protein YmL19"/>
    <property type="match status" value="1"/>
</dbReference>
<evidence type="ECO:0000256" key="1">
    <source>
        <dbReference type="ARBA" id="ARBA00004141"/>
    </source>
</evidence>
<dbReference type="InterPro" id="IPR000326">
    <property type="entry name" value="PAP2/HPO"/>
</dbReference>
<dbReference type="GO" id="GO:0030148">
    <property type="term" value="P:sphingolipid biosynthetic process"/>
    <property type="evidence" value="ECO:0007669"/>
    <property type="project" value="TreeGrafter"/>
</dbReference>
<dbReference type="GO" id="GO:0070916">
    <property type="term" value="C:inositol phosphoceramide synthase complex"/>
    <property type="evidence" value="ECO:0007669"/>
    <property type="project" value="TreeGrafter"/>
</dbReference>
<feature type="compositionally biased region" description="Low complexity" evidence="9">
    <location>
        <begin position="413"/>
        <end position="431"/>
    </location>
</feature>
<dbReference type="Pfam" id="PF03946">
    <property type="entry name" value="Ribosomal_L11_N"/>
    <property type="match status" value="1"/>
</dbReference>
<name>A0A074WJL6_9PEZI</name>
<dbReference type="Gene3D" id="1.10.10.250">
    <property type="entry name" value="Ribosomal protein L11, C-terminal domain"/>
    <property type="match status" value="1"/>
</dbReference>
<evidence type="ECO:0000256" key="3">
    <source>
        <dbReference type="ARBA" id="ARBA00022692"/>
    </source>
</evidence>
<comment type="similarity">
    <text evidence="2 8">Belongs to the universal ribosomal protein uL11 family.</text>
</comment>
<reference evidence="12 13" key="1">
    <citation type="journal article" date="2014" name="BMC Genomics">
        <title>Genome sequencing of four Aureobasidium pullulans varieties: biotechnological potential, stress tolerance, and description of new species.</title>
        <authorList>
            <person name="Gostin Ar C."/>
            <person name="Ohm R.A."/>
            <person name="Kogej T."/>
            <person name="Sonjak S."/>
            <person name="Turk M."/>
            <person name="Zajc J."/>
            <person name="Zalar P."/>
            <person name="Grube M."/>
            <person name="Sun H."/>
            <person name="Han J."/>
            <person name="Sharma A."/>
            <person name="Chiniquy J."/>
            <person name="Ngan C.Y."/>
            <person name="Lipzen A."/>
            <person name="Barry K."/>
            <person name="Grigoriev I.V."/>
            <person name="Gunde-Cimerman N."/>
        </authorList>
    </citation>
    <scope>NUCLEOTIDE SEQUENCE [LARGE SCALE GENOMIC DNA]</scope>
    <source>
        <strain evidence="12 13">CBS 147.97</strain>
    </source>
</reference>
<feature type="transmembrane region" description="Helical" evidence="10">
    <location>
        <begin position="130"/>
        <end position="150"/>
    </location>
</feature>
<feature type="transmembrane region" description="Helical" evidence="10">
    <location>
        <begin position="162"/>
        <end position="180"/>
    </location>
</feature>
<dbReference type="SUPFAM" id="SSF46906">
    <property type="entry name" value="Ribosomal protein L11, C-terminal domain"/>
    <property type="match status" value="1"/>
</dbReference>
<feature type="transmembrane region" description="Helical" evidence="10">
    <location>
        <begin position="225"/>
        <end position="247"/>
    </location>
</feature>
<evidence type="ECO:0000256" key="10">
    <source>
        <dbReference type="SAM" id="Phobius"/>
    </source>
</evidence>
<evidence type="ECO:0000259" key="11">
    <source>
        <dbReference type="SMART" id="SM00014"/>
    </source>
</evidence>
<dbReference type="AlphaFoldDB" id="A0A074WJL6"/>
<keyword evidence="7 8" id="KW-0687">Ribonucleoprotein</keyword>
<dbReference type="InterPro" id="IPR036796">
    <property type="entry name" value="Ribosomal_uL11_N_sf"/>
</dbReference>
<dbReference type="GeneID" id="25410546"/>
<dbReference type="SMART" id="SM00649">
    <property type="entry name" value="RL11"/>
    <property type="match status" value="1"/>
</dbReference>
<evidence type="ECO:0000313" key="12">
    <source>
        <dbReference type="EMBL" id="KEQ73325.1"/>
    </source>
</evidence>
<dbReference type="GO" id="GO:0005840">
    <property type="term" value="C:ribosome"/>
    <property type="evidence" value="ECO:0007669"/>
    <property type="project" value="UniProtKB-KW"/>
</dbReference>
<dbReference type="InterPro" id="IPR036769">
    <property type="entry name" value="Ribosomal_uL11_C_sf"/>
</dbReference>
<dbReference type="CDD" id="cd03386">
    <property type="entry name" value="PAP2_Aur1_like"/>
    <property type="match status" value="1"/>
</dbReference>
<dbReference type="SUPFAM" id="SSF54747">
    <property type="entry name" value="Ribosomal L11/L12e N-terminal domain"/>
    <property type="match status" value="1"/>
</dbReference>
<dbReference type="InterPro" id="IPR052185">
    <property type="entry name" value="IPC_Synthase-Related"/>
</dbReference>
<dbReference type="PANTHER" id="PTHR31310">
    <property type="match status" value="1"/>
</dbReference>
<dbReference type="GO" id="GO:0003735">
    <property type="term" value="F:structural constituent of ribosome"/>
    <property type="evidence" value="ECO:0007669"/>
    <property type="project" value="InterPro"/>
</dbReference>
<dbReference type="Pfam" id="PF00298">
    <property type="entry name" value="Ribosomal_L11"/>
    <property type="match status" value="1"/>
</dbReference>
<keyword evidence="6 10" id="KW-0472">Membrane</keyword>
<dbReference type="Gene3D" id="3.30.1550.10">
    <property type="entry name" value="Ribosomal protein L11/L12, N-terminal domain"/>
    <property type="match status" value="1"/>
</dbReference>
<dbReference type="SMART" id="SM00014">
    <property type="entry name" value="acidPPc"/>
    <property type="match status" value="1"/>
</dbReference>
<dbReference type="GO" id="GO:1990904">
    <property type="term" value="C:ribonucleoprotein complex"/>
    <property type="evidence" value="ECO:0007669"/>
    <property type="project" value="UniProtKB-KW"/>
</dbReference>
<accession>A0A074WJL6</accession>
<keyword evidence="13" id="KW-1185">Reference proteome</keyword>
<sequence length="655" mass="70920">MSSSKYFALGGAADDSESTQRFFTRNKFLPSLPTMLPHRLRRKFRSTRSKIRSRQTPTSSISALQTSFNPRDTLRSLRDHHWSVYDAQYLFLAVVGIFALCVIQSPGPMVKTAVATLLMLSLLLPVTRQFFLPFLPIAAWLVFFFSCQFIDGKYRPPIWVRVLPALENILYGANLSNILSAHKAVVLDVLAWLPYGITHFGAPFVCSGLMFLFGPPGTTPTFARAFGYMNLTGVMIQLFFPCSPPWYENMYGLAPANYSMQGSPAGLAAIDKLFGIDLYTSTFTASPMVFGAFPSLHSGCATIEALFMSHTFPKLRPLFIIYTGWLWWSTMYLSHHYAVDLVGGSLLSAGAYYIAKGKFLPRLQPGKMFRWDYDYVEVGEARESHAYGLTDLAEDDFHPANFGMDSGDEWTIGSSSSIASSSRSPSVGARSPVDESWEGDTLASTSDNDSPTSRHGGSSQASRRKPVSFFIHHTTTTMARKAIQRDQIVKLIVGAGQASPSPPVGPALGSKGVKSMDFCKEFNARTASYVPGTPVPARVTVRPDRSFTFELRTPPTASLLLSAAGVEPKKNKLRGAGNVAGPNSKAGLAGVGKASGGQLTAGNGGLGVVGTVSLKHVYEIARIKHGEERLGGLSLEGVARSVVAQAGSMGVVVVP</sequence>
<dbReference type="GO" id="GO:0016020">
    <property type="term" value="C:membrane"/>
    <property type="evidence" value="ECO:0007669"/>
    <property type="project" value="UniProtKB-SubCell"/>
</dbReference>
<dbReference type="GO" id="GO:0006412">
    <property type="term" value="P:translation"/>
    <property type="evidence" value="ECO:0007669"/>
    <property type="project" value="InterPro"/>
</dbReference>
<feature type="domain" description="Phosphatidic acid phosphatase type 2/haloperoxidase" evidence="11">
    <location>
        <begin position="219"/>
        <end position="356"/>
    </location>
</feature>
<dbReference type="FunFam" id="1.20.144.10:FF:000015">
    <property type="entry name" value="Aureobasidin resistance protein Aur1"/>
    <property type="match status" value="1"/>
</dbReference>
<dbReference type="InterPro" id="IPR000911">
    <property type="entry name" value="Ribosomal_uL11"/>
</dbReference>
<dbReference type="EMBL" id="KL584709">
    <property type="protein sequence ID" value="KEQ73325.1"/>
    <property type="molecule type" value="Genomic_DNA"/>
</dbReference>
<organism evidence="12 13">
    <name type="scientific">Aureobasidium namibiae CBS 147.97</name>
    <dbReference type="NCBI Taxonomy" id="1043004"/>
    <lineage>
        <taxon>Eukaryota</taxon>
        <taxon>Fungi</taxon>
        <taxon>Dikarya</taxon>
        <taxon>Ascomycota</taxon>
        <taxon>Pezizomycotina</taxon>
        <taxon>Dothideomycetes</taxon>
        <taxon>Dothideomycetidae</taxon>
        <taxon>Dothideales</taxon>
        <taxon>Saccotheciaceae</taxon>
        <taxon>Aureobasidium</taxon>
    </lineage>
</organism>
<dbReference type="HAMAP" id="MF_00736">
    <property type="entry name" value="Ribosomal_uL11"/>
    <property type="match status" value="1"/>
</dbReference>
<dbReference type="InterPro" id="IPR020784">
    <property type="entry name" value="Ribosomal_uL11_N"/>
</dbReference>
<feature type="transmembrane region" description="Helical" evidence="10">
    <location>
        <begin position="89"/>
        <end position="110"/>
    </location>
</feature>
<dbReference type="Pfam" id="PF14378">
    <property type="entry name" value="PAP2_3"/>
    <property type="match status" value="1"/>
</dbReference>
<dbReference type="InterPro" id="IPR026841">
    <property type="entry name" value="Aur1/Ipt1"/>
</dbReference>
<evidence type="ECO:0000256" key="4">
    <source>
        <dbReference type="ARBA" id="ARBA00022980"/>
    </source>
</evidence>
<dbReference type="CDD" id="cd00349">
    <property type="entry name" value="Ribosomal_L11"/>
    <property type="match status" value="1"/>
</dbReference>
<protein>
    <recommendedName>
        <fullName evidence="11">Phosphatidic acid phosphatase type 2/haloperoxidase domain-containing protein</fullName>
    </recommendedName>
</protein>
<dbReference type="RefSeq" id="XP_013427530.1">
    <property type="nucleotide sequence ID" value="XM_013572076.1"/>
</dbReference>
<keyword evidence="3 10" id="KW-0812">Transmembrane</keyword>
<evidence type="ECO:0000256" key="9">
    <source>
        <dbReference type="SAM" id="MobiDB-lite"/>
    </source>
</evidence>
<evidence type="ECO:0000256" key="2">
    <source>
        <dbReference type="ARBA" id="ARBA00010537"/>
    </source>
</evidence>
<evidence type="ECO:0000256" key="6">
    <source>
        <dbReference type="ARBA" id="ARBA00023136"/>
    </source>
</evidence>
<gene>
    <name evidence="12" type="ORF">M436DRAFT_46545</name>
</gene>
<keyword evidence="4 8" id="KW-0689">Ribosomal protein</keyword>
<feature type="compositionally biased region" description="Polar residues" evidence="9">
    <location>
        <begin position="442"/>
        <end position="461"/>
    </location>
</feature>
<feature type="transmembrane region" description="Helical" evidence="10">
    <location>
        <begin position="192"/>
        <end position="213"/>
    </location>
</feature>
<evidence type="ECO:0000256" key="8">
    <source>
        <dbReference type="RuleBase" id="RU003978"/>
    </source>
</evidence>
<feature type="region of interest" description="Disordered" evidence="9">
    <location>
        <begin position="413"/>
        <end position="467"/>
    </location>
</feature>
<comment type="subcellular location">
    <subcellularLocation>
        <location evidence="1">Membrane</location>
        <topology evidence="1">Multi-pass membrane protein</topology>
    </subcellularLocation>
</comment>
<dbReference type="Proteomes" id="UP000027730">
    <property type="component" value="Unassembled WGS sequence"/>
</dbReference>
<dbReference type="HOGENOM" id="CLU_027653_0_0_1"/>
<evidence type="ECO:0000256" key="5">
    <source>
        <dbReference type="ARBA" id="ARBA00022989"/>
    </source>
</evidence>
<dbReference type="STRING" id="1043004.A0A074WJL6"/>